<dbReference type="AlphaFoldDB" id="A0ABD0QRY6"/>
<dbReference type="PANTHER" id="PTHR13008:SF7">
    <property type="entry name" value="MAP KINASE-ACTIVATING DEATH DOMAIN PROTEIN"/>
    <property type="match status" value="1"/>
</dbReference>
<name>A0ABD0QRY6_CIRMR</name>
<feature type="compositionally biased region" description="Acidic residues" evidence="1">
    <location>
        <begin position="160"/>
        <end position="171"/>
    </location>
</feature>
<dbReference type="EMBL" id="JAMKFB020000007">
    <property type="protein sequence ID" value="KAL0188969.1"/>
    <property type="molecule type" value="Genomic_DNA"/>
</dbReference>
<feature type="region of interest" description="Disordered" evidence="1">
    <location>
        <begin position="49"/>
        <end position="84"/>
    </location>
</feature>
<keyword evidence="3" id="KW-1185">Reference proteome</keyword>
<feature type="compositionally biased region" description="Pro residues" evidence="1">
    <location>
        <begin position="128"/>
        <end position="138"/>
    </location>
</feature>
<dbReference type="PANTHER" id="PTHR13008">
    <property type="entry name" value="MAP-KINASE ACTIVATING DEATH DOMAIN PROTEIN MADD /DENN/AEX-3 C.ELEGANS"/>
    <property type="match status" value="1"/>
</dbReference>
<dbReference type="InterPro" id="IPR039980">
    <property type="entry name" value="MADD"/>
</dbReference>
<comment type="caution">
    <text evidence="2">The sequence shown here is derived from an EMBL/GenBank/DDBJ whole genome shotgun (WGS) entry which is preliminary data.</text>
</comment>
<evidence type="ECO:0000313" key="2">
    <source>
        <dbReference type="EMBL" id="KAL0188969.1"/>
    </source>
</evidence>
<evidence type="ECO:0000313" key="3">
    <source>
        <dbReference type="Proteomes" id="UP001529510"/>
    </source>
</evidence>
<feature type="compositionally biased region" description="Basic and acidic residues" evidence="1">
    <location>
        <begin position="49"/>
        <end position="58"/>
    </location>
</feature>
<sequence length="184" mass="19998">EAYDDSSSSYSSLGDFVNEMIRGDIQGDTPNVNTLTHAALGDANEVEIHDFQEYKGDNGDPEPEGPQEAADSQPLRSSPSTVIQGVNHVSAQTKCCLNLEEQKETVEVEATAGVALPNSVPGLGAPPFTRPPPDPVPVDPAIKKREYDNPYFEPQYGFPSEEDAEADEQEESYTPRFNQNLNGN</sequence>
<gene>
    <name evidence="2" type="ORF">M9458_016068</name>
</gene>
<organism evidence="2 3">
    <name type="scientific">Cirrhinus mrigala</name>
    <name type="common">Mrigala</name>
    <dbReference type="NCBI Taxonomy" id="683832"/>
    <lineage>
        <taxon>Eukaryota</taxon>
        <taxon>Metazoa</taxon>
        <taxon>Chordata</taxon>
        <taxon>Craniata</taxon>
        <taxon>Vertebrata</taxon>
        <taxon>Euteleostomi</taxon>
        <taxon>Actinopterygii</taxon>
        <taxon>Neopterygii</taxon>
        <taxon>Teleostei</taxon>
        <taxon>Ostariophysi</taxon>
        <taxon>Cypriniformes</taxon>
        <taxon>Cyprinidae</taxon>
        <taxon>Labeoninae</taxon>
        <taxon>Labeonini</taxon>
        <taxon>Cirrhinus</taxon>
    </lineage>
</organism>
<evidence type="ECO:0000256" key="1">
    <source>
        <dbReference type="SAM" id="MobiDB-lite"/>
    </source>
</evidence>
<feature type="compositionally biased region" description="Polar residues" evidence="1">
    <location>
        <begin position="175"/>
        <end position="184"/>
    </location>
</feature>
<feature type="non-terminal residue" evidence="2">
    <location>
        <position position="184"/>
    </location>
</feature>
<feature type="non-terminal residue" evidence="2">
    <location>
        <position position="1"/>
    </location>
</feature>
<accession>A0ABD0QRY6</accession>
<feature type="compositionally biased region" description="Polar residues" evidence="1">
    <location>
        <begin position="74"/>
        <end position="84"/>
    </location>
</feature>
<protein>
    <submittedName>
        <fullName evidence="2">Uncharacterized protein</fullName>
    </submittedName>
</protein>
<reference evidence="2 3" key="1">
    <citation type="submission" date="2024-05" db="EMBL/GenBank/DDBJ databases">
        <title>Genome sequencing and assembly of Indian major carp, Cirrhinus mrigala (Hamilton, 1822).</title>
        <authorList>
            <person name="Mohindra V."/>
            <person name="Chowdhury L.M."/>
            <person name="Lal K."/>
            <person name="Jena J.K."/>
        </authorList>
    </citation>
    <scope>NUCLEOTIDE SEQUENCE [LARGE SCALE GENOMIC DNA]</scope>
    <source>
        <strain evidence="2">CM1030</strain>
        <tissue evidence="2">Blood</tissue>
    </source>
</reference>
<feature type="region of interest" description="Disordered" evidence="1">
    <location>
        <begin position="116"/>
        <end position="184"/>
    </location>
</feature>
<dbReference type="Proteomes" id="UP001529510">
    <property type="component" value="Unassembled WGS sequence"/>
</dbReference>
<proteinExistence type="predicted"/>